<keyword evidence="2" id="KW-1185">Reference proteome</keyword>
<dbReference type="EMBL" id="CM047898">
    <property type="protein sequence ID" value="KAJ0105641.1"/>
    <property type="molecule type" value="Genomic_DNA"/>
</dbReference>
<evidence type="ECO:0000313" key="2">
    <source>
        <dbReference type="Proteomes" id="UP001164250"/>
    </source>
</evidence>
<proteinExistence type="predicted"/>
<accession>A0ACC1C065</accession>
<gene>
    <name evidence="1" type="ORF">Patl1_19192</name>
</gene>
<protein>
    <submittedName>
        <fullName evidence="1">Uncharacterized protein</fullName>
    </submittedName>
</protein>
<comment type="caution">
    <text evidence="1">The sequence shown here is derived from an EMBL/GenBank/DDBJ whole genome shotgun (WGS) entry which is preliminary data.</text>
</comment>
<organism evidence="1 2">
    <name type="scientific">Pistacia atlantica</name>
    <dbReference type="NCBI Taxonomy" id="434234"/>
    <lineage>
        <taxon>Eukaryota</taxon>
        <taxon>Viridiplantae</taxon>
        <taxon>Streptophyta</taxon>
        <taxon>Embryophyta</taxon>
        <taxon>Tracheophyta</taxon>
        <taxon>Spermatophyta</taxon>
        <taxon>Magnoliopsida</taxon>
        <taxon>eudicotyledons</taxon>
        <taxon>Gunneridae</taxon>
        <taxon>Pentapetalae</taxon>
        <taxon>rosids</taxon>
        <taxon>malvids</taxon>
        <taxon>Sapindales</taxon>
        <taxon>Anacardiaceae</taxon>
        <taxon>Pistacia</taxon>
    </lineage>
</organism>
<name>A0ACC1C065_9ROSI</name>
<evidence type="ECO:0000313" key="1">
    <source>
        <dbReference type="EMBL" id="KAJ0105641.1"/>
    </source>
</evidence>
<sequence>MSSLVMPAKNLTTDQSALLQFKAYITSDPRRVLVYNWSISNPVCQWVGISCDARHGGFTILNLSSMDLGGIIPPHLGNLSFLVNLDLGDNNFYGHLPNELGQLPRLRGFSFHQYHLAFSLQFNNTRFLSLRGNNIKGNVSSEIGKLTNLKIFHMARKHLSGTIPWSSMGNISSLHSLSLTNNSLFGSLPDDICNHLPNLESLTLSFNGLSGQLPTSLDDCSKLHTLSLSYNKFTEHKQQPVGNLTKLIREIPQEIDNLQSLQFLGLGSNSLTAGLLPSSIFNIYSLEFIYLHNSGRFGSLPADICNHLPALQFLGISGNMISGTIPKTINNCTSLEILDLDEKSPDRRDWEFAMSTILGPRLSTIKLWPLASEP</sequence>
<reference evidence="2" key="1">
    <citation type="journal article" date="2023" name="G3 (Bethesda)">
        <title>Genome assembly and association tests identify interacting loci associated with vigor, precocity, and sex in interspecific pistachio rootstocks.</title>
        <authorList>
            <person name="Palmer W."/>
            <person name="Jacygrad E."/>
            <person name="Sagayaradj S."/>
            <person name="Cavanaugh K."/>
            <person name="Han R."/>
            <person name="Bertier L."/>
            <person name="Beede B."/>
            <person name="Kafkas S."/>
            <person name="Golino D."/>
            <person name="Preece J."/>
            <person name="Michelmore R."/>
        </authorList>
    </citation>
    <scope>NUCLEOTIDE SEQUENCE [LARGE SCALE GENOMIC DNA]</scope>
</reference>
<dbReference type="Proteomes" id="UP001164250">
    <property type="component" value="Chromosome 2"/>
</dbReference>